<dbReference type="Proteomes" id="UP000677054">
    <property type="component" value="Unassembled WGS sequence"/>
</dbReference>
<reference evidence="1" key="1">
    <citation type="submission" date="2020-11" db="EMBL/GenBank/DDBJ databases">
        <authorList>
            <person name="Tran Van P."/>
        </authorList>
    </citation>
    <scope>NUCLEOTIDE SEQUENCE</scope>
</reference>
<evidence type="ECO:0000313" key="1">
    <source>
        <dbReference type="EMBL" id="CAD7240841.1"/>
    </source>
</evidence>
<dbReference type="EMBL" id="CAJPEV010000067">
    <property type="protein sequence ID" value="CAG0879989.1"/>
    <property type="molecule type" value="Genomic_DNA"/>
</dbReference>
<proteinExistence type="predicted"/>
<sequence length="82" mass="9806">MRSLRTYAEMKTALSREAYVTRTDSKFVRAQIATLRLGTWKWKTLMSVGDEKNYICPFCRQEEDELHLLLQLEMEDTNECRR</sequence>
<protein>
    <submittedName>
        <fullName evidence="1">Uncharacterized protein</fullName>
    </submittedName>
</protein>
<dbReference type="EMBL" id="LR899584">
    <property type="protein sequence ID" value="CAD7240841.1"/>
    <property type="molecule type" value="Genomic_DNA"/>
</dbReference>
<keyword evidence="2" id="KW-1185">Reference proteome</keyword>
<organism evidence="1">
    <name type="scientific">Darwinula stevensoni</name>
    <dbReference type="NCBI Taxonomy" id="69355"/>
    <lineage>
        <taxon>Eukaryota</taxon>
        <taxon>Metazoa</taxon>
        <taxon>Ecdysozoa</taxon>
        <taxon>Arthropoda</taxon>
        <taxon>Crustacea</taxon>
        <taxon>Oligostraca</taxon>
        <taxon>Ostracoda</taxon>
        <taxon>Podocopa</taxon>
        <taxon>Podocopida</taxon>
        <taxon>Darwinulocopina</taxon>
        <taxon>Darwinuloidea</taxon>
        <taxon>Darwinulidae</taxon>
        <taxon>Darwinula</taxon>
    </lineage>
</organism>
<accession>A0A7R8X5C1</accession>
<name>A0A7R8X5C1_9CRUS</name>
<gene>
    <name evidence="1" type="ORF">DSTB1V02_LOCUS846</name>
</gene>
<dbReference type="AlphaFoldDB" id="A0A7R8X5C1"/>
<evidence type="ECO:0000313" key="2">
    <source>
        <dbReference type="Proteomes" id="UP000677054"/>
    </source>
</evidence>